<protein>
    <submittedName>
        <fullName evidence="1">Uncharacterized protein</fullName>
    </submittedName>
</protein>
<gene>
    <name evidence="1" type="ORF">Selli2_03150</name>
</gene>
<dbReference type="RefSeq" id="WP_281844323.1">
    <property type="nucleotide sequence ID" value="NZ_BSCH01000002.1"/>
</dbReference>
<organism evidence="1 2">
    <name type="scientific">Sellimonas catena</name>
    <dbReference type="NCBI Taxonomy" id="2994035"/>
    <lineage>
        <taxon>Bacteria</taxon>
        <taxon>Bacillati</taxon>
        <taxon>Bacillota</taxon>
        <taxon>Clostridia</taxon>
        <taxon>Lachnospirales</taxon>
        <taxon>Lachnospiraceae</taxon>
        <taxon>Sellimonas</taxon>
    </lineage>
</organism>
<dbReference type="AlphaFoldDB" id="A0A9W6CCM8"/>
<comment type="caution">
    <text evidence="1">The sequence shown here is derived from an EMBL/GenBank/DDBJ whole genome shotgun (WGS) entry which is preliminary data.</text>
</comment>
<accession>A0A9W6CCM8</accession>
<evidence type="ECO:0000313" key="2">
    <source>
        <dbReference type="Proteomes" id="UP001145094"/>
    </source>
</evidence>
<dbReference type="EMBL" id="BSCH01000002">
    <property type="protein sequence ID" value="GLG88889.1"/>
    <property type="molecule type" value="Genomic_DNA"/>
</dbReference>
<dbReference type="Proteomes" id="UP001145094">
    <property type="component" value="Unassembled WGS sequence"/>
</dbReference>
<dbReference type="PROSITE" id="PS51257">
    <property type="entry name" value="PROKAR_LIPOPROTEIN"/>
    <property type="match status" value="1"/>
</dbReference>
<reference evidence="1" key="3">
    <citation type="journal article" date="2023" name="Int. J. Syst. Evol. Microbiol.">
        <title>Sellimonas catena sp. nov., isolated from human faeces.</title>
        <authorList>
            <person name="Hisatomi A."/>
            <person name="Ohkuma M."/>
            <person name="Sakamoto M."/>
        </authorList>
    </citation>
    <scope>NUCLEOTIDE SEQUENCE</scope>
    <source>
        <strain evidence="1">18CBH55</strain>
    </source>
</reference>
<reference evidence="1" key="2">
    <citation type="submission" date="2022-11" db="EMBL/GenBank/DDBJ databases">
        <title>Draft genome sequence of Sellimonas catena strain 18CBH55.</title>
        <authorList>
            <person name="Atsushi H."/>
            <person name="Moriya O."/>
            <person name="Mitsuo S."/>
        </authorList>
    </citation>
    <scope>NUCLEOTIDE SEQUENCE</scope>
    <source>
        <strain evidence="1">18CBH55</strain>
    </source>
</reference>
<proteinExistence type="predicted"/>
<name>A0A9W6CCM8_9FIRM</name>
<reference evidence="1" key="1">
    <citation type="submission" date="2022-11" db="EMBL/GenBank/DDBJ databases">
        <title>Draft genome sequence of Sellimonas catena strain 18CBH55.</title>
        <authorList>
            <person name="Hisatomi A."/>
            <person name="Ohkuma M."/>
            <person name="Sakamoto M."/>
        </authorList>
    </citation>
    <scope>NUCLEOTIDE SEQUENCE</scope>
    <source>
        <strain evidence="1">18CBH55</strain>
    </source>
</reference>
<sequence>MFTAKELKNIDAGYFSVIASGGCTLTLQSRNTGHCWHILLQEYPHFRSCLIYHTHRRGTPYHEHGHEATLSGCLSQIRNHDAYWLSRKSRRKPHKEVRP</sequence>
<evidence type="ECO:0000313" key="1">
    <source>
        <dbReference type="EMBL" id="GLG88889.1"/>
    </source>
</evidence>